<reference evidence="2" key="1">
    <citation type="journal article" date="2016" name="Gigascience">
        <title>De novo construction of an expanded transcriptome assembly for the western tarnished plant bug, Lygus hesperus.</title>
        <authorList>
            <person name="Tassone E.E."/>
            <person name="Geib S.M."/>
            <person name="Hall B."/>
            <person name="Fabrick J.A."/>
            <person name="Brent C.S."/>
            <person name="Hull J.J."/>
        </authorList>
    </citation>
    <scope>NUCLEOTIDE SEQUENCE</scope>
</reference>
<name>A0A146LNQ0_LYGHE</name>
<gene>
    <name evidence="2" type="ORF">g.43702</name>
    <name evidence="3" type="ORF">g.43710</name>
</gene>
<dbReference type="EMBL" id="GDHC01001131">
    <property type="protein sequence ID" value="JAQ17498.1"/>
    <property type="molecule type" value="Transcribed_RNA"/>
</dbReference>
<evidence type="ECO:0000256" key="1">
    <source>
        <dbReference type="SAM" id="MobiDB-lite"/>
    </source>
</evidence>
<sequence>MQQGLGGEAQYTADRLDSGGAGNYDTAMQQGLGGEAQYTADRLDSGGVCGVAATAQVRGKGVAEGKVRRGWVGGRRYDCEVFTGDNNVGEWGVWGCSSTAGYAGA</sequence>
<evidence type="ECO:0000313" key="3">
    <source>
        <dbReference type="EMBL" id="JAQ17498.1"/>
    </source>
</evidence>
<protein>
    <submittedName>
        <fullName evidence="2">Uncharacterized protein</fullName>
    </submittedName>
</protein>
<feature type="region of interest" description="Disordered" evidence="1">
    <location>
        <begin position="1"/>
        <end position="24"/>
    </location>
</feature>
<proteinExistence type="predicted"/>
<dbReference type="AlphaFoldDB" id="A0A146LNQ0"/>
<accession>A0A146LNQ0</accession>
<dbReference type="EMBL" id="GDHC01009650">
    <property type="protein sequence ID" value="JAQ08979.1"/>
    <property type="molecule type" value="Transcribed_RNA"/>
</dbReference>
<evidence type="ECO:0000313" key="2">
    <source>
        <dbReference type="EMBL" id="JAQ08979.1"/>
    </source>
</evidence>
<organism evidence="2">
    <name type="scientific">Lygus hesperus</name>
    <name type="common">Western plant bug</name>
    <dbReference type="NCBI Taxonomy" id="30085"/>
    <lineage>
        <taxon>Eukaryota</taxon>
        <taxon>Metazoa</taxon>
        <taxon>Ecdysozoa</taxon>
        <taxon>Arthropoda</taxon>
        <taxon>Hexapoda</taxon>
        <taxon>Insecta</taxon>
        <taxon>Pterygota</taxon>
        <taxon>Neoptera</taxon>
        <taxon>Paraneoptera</taxon>
        <taxon>Hemiptera</taxon>
        <taxon>Heteroptera</taxon>
        <taxon>Panheteroptera</taxon>
        <taxon>Cimicomorpha</taxon>
        <taxon>Miridae</taxon>
        <taxon>Mirini</taxon>
        <taxon>Lygus</taxon>
    </lineage>
</organism>